<proteinExistence type="predicted"/>
<feature type="compositionally biased region" description="Basic and acidic residues" evidence="1">
    <location>
        <begin position="286"/>
        <end position="299"/>
    </location>
</feature>
<sequence>MRTTSIMKKPSLKFLISIAAITVISIGVSGALTAPRYKIAANAPAYDYSKLQKEKLGRGVVAIRENQSEVAVSWRYLSSDPVNTSFNLYRDGKKVAEVPATTGTFYRDTYESKKAATYTIKPVVDGAETGHIEGSYTLPANAPTGYINIPLDPPTDSTTPAGQKYTYIPNDASIGDVDGNGEYEIILKWDPTNAHDNAHDGYTGNVFFDCYRLTGERLWRIDMGRNIRAGAHYTQFMVYDFDGDGRAEIIMKTSDGTIDGQGNIIGDASADYREPGDPTQPTGGDFAKEDPRGKPRQGDPLRNQGRILTGNEYLTVFNGLTGAAMKTIDYIPERGQLEDWGDNRANRSDRFLAAVAYLDGVHPSAVMCRGYYTRAVLAAFDWNGKELKQRWVFDSNTPGNEAYAGQGNHNLRVGDVDGDGCDEIIYGSCAIDNNGKGLYSTGMGHGDAIHLTKFSPTMKGLQVWDCHENKRDGSSFRDAATGKVLFQVKSGTDVGRCMAADIDPTNPGVEMWSWESKGLRNIKGEVINPDIESFSTNMAVWWDGDLLRELLDKNVVSKYDWKAGVCKPLATFTGAASNSGTKATPCLQGDIIGDWREEVLLRTEDNTALRLYVSPIVTDYRFHTFLEDPVYRISIATQNVAYNQPTQPGFYFGPDLKGWFRGYNFK</sequence>
<dbReference type="InterPro" id="IPR034641">
    <property type="entry name" value="RGL11"/>
</dbReference>
<evidence type="ECO:0000313" key="4">
    <source>
        <dbReference type="EMBL" id="ALJ61442.1"/>
    </source>
</evidence>
<accession>A0A0P0GK95</accession>
<feature type="domain" description="Rhamnogalacturonan I lyase beta-sheet" evidence="2">
    <location>
        <begin position="52"/>
        <end position="131"/>
    </location>
</feature>
<dbReference type="AlphaFoldDB" id="A0A0P0GK95"/>
<evidence type="ECO:0000259" key="2">
    <source>
        <dbReference type="Pfam" id="PF18370"/>
    </source>
</evidence>
<keyword evidence="4" id="KW-0456">Lyase</keyword>
<name>A0A0P0GK95_9BACE</name>
<dbReference type="Pfam" id="PF21348">
    <property type="entry name" value="RGL11_C"/>
    <property type="match status" value="2"/>
</dbReference>
<dbReference type="Gene3D" id="2.60.40.10">
    <property type="entry name" value="Immunoglobulins"/>
    <property type="match status" value="1"/>
</dbReference>
<evidence type="ECO:0000259" key="3">
    <source>
        <dbReference type="Pfam" id="PF21348"/>
    </source>
</evidence>
<dbReference type="PANTHER" id="PTHR43118:SF1">
    <property type="entry name" value="RHAMNOGALACTURONAN LYASE (EUROFUNG)"/>
    <property type="match status" value="1"/>
</dbReference>
<dbReference type="Pfam" id="PF18370">
    <property type="entry name" value="RGI_lyase"/>
    <property type="match status" value="1"/>
</dbReference>
<organism evidence="4 5">
    <name type="scientific">Bacteroides cellulosilyticus</name>
    <dbReference type="NCBI Taxonomy" id="246787"/>
    <lineage>
        <taxon>Bacteria</taxon>
        <taxon>Pseudomonadati</taxon>
        <taxon>Bacteroidota</taxon>
        <taxon>Bacteroidia</taxon>
        <taxon>Bacteroidales</taxon>
        <taxon>Bacteroidaceae</taxon>
        <taxon>Bacteroides</taxon>
    </lineage>
</organism>
<dbReference type="KEGG" id="bcel:BcellWH2_04225"/>
<feature type="region of interest" description="Disordered" evidence="1">
    <location>
        <begin position="260"/>
        <end position="305"/>
    </location>
</feature>
<dbReference type="EC" id="4.2.2.23" evidence="4"/>
<reference evidence="4 5" key="1">
    <citation type="journal article" date="2015" name="Science">
        <title>Genetic determinants of in vivo fitness and diet responsiveness in multiple human gut Bacteroides.</title>
        <authorList>
            <person name="Wu M."/>
            <person name="McNulty N.P."/>
            <person name="Rodionov D.A."/>
            <person name="Khoroshkin M.S."/>
            <person name="Griffin N.W."/>
            <person name="Cheng J."/>
            <person name="Latreille P."/>
            <person name="Kerstetter R.A."/>
            <person name="Terrapon N."/>
            <person name="Henrissat B."/>
            <person name="Osterman A.L."/>
            <person name="Gordon J.I."/>
        </authorList>
    </citation>
    <scope>NUCLEOTIDE SEQUENCE [LARGE SCALE GENOMIC DNA]</scope>
    <source>
        <strain evidence="4 5">WH2</strain>
    </source>
</reference>
<dbReference type="InterPro" id="IPR028994">
    <property type="entry name" value="Integrin_alpha_N"/>
</dbReference>
<feature type="domain" description="Rhamnogalacturonan lyase family 11 C-terminal" evidence="3">
    <location>
        <begin position="302"/>
        <end position="657"/>
    </location>
</feature>
<dbReference type="PANTHER" id="PTHR43118">
    <property type="entry name" value="RHAMNOGALACTURONAN LYASE (EUROFUNG)"/>
    <property type="match status" value="1"/>
</dbReference>
<dbReference type="PATRIC" id="fig|246787.4.peg.4367"/>
<dbReference type="Proteomes" id="UP000061809">
    <property type="component" value="Chromosome"/>
</dbReference>
<dbReference type="InterPro" id="IPR049366">
    <property type="entry name" value="RGL11_C"/>
</dbReference>
<dbReference type="EMBL" id="CP012801">
    <property type="protein sequence ID" value="ALJ61442.1"/>
    <property type="molecule type" value="Genomic_DNA"/>
</dbReference>
<protein>
    <submittedName>
        <fullName evidence="4">Rhamnogalacturonan endolyase YesW</fullName>
        <ecNumber evidence="4">4.2.2.23</ecNumber>
    </submittedName>
</protein>
<evidence type="ECO:0000313" key="5">
    <source>
        <dbReference type="Proteomes" id="UP000061809"/>
    </source>
</evidence>
<evidence type="ECO:0000256" key="1">
    <source>
        <dbReference type="SAM" id="MobiDB-lite"/>
    </source>
</evidence>
<dbReference type="CDD" id="cd10318">
    <property type="entry name" value="RGL11"/>
    <property type="match status" value="1"/>
</dbReference>
<dbReference type="InterPro" id="IPR041624">
    <property type="entry name" value="RGI_lyase"/>
</dbReference>
<dbReference type="GO" id="GO:0102210">
    <property type="term" value="F:rhamnogalacturonan endolyase activity"/>
    <property type="evidence" value="ECO:0007669"/>
    <property type="project" value="UniProtKB-EC"/>
</dbReference>
<gene>
    <name evidence="4" type="primary">yesW_2</name>
    <name evidence="4" type="ORF">BcellWH2_04225</name>
</gene>
<dbReference type="InterPro" id="IPR013783">
    <property type="entry name" value="Ig-like_fold"/>
</dbReference>
<dbReference type="SUPFAM" id="SSF69318">
    <property type="entry name" value="Integrin alpha N-terminal domain"/>
    <property type="match status" value="1"/>
</dbReference>
<feature type="domain" description="Rhamnogalacturonan lyase family 11 C-terminal" evidence="3">
    <location>
        <begin position="146"/>
        <end position="274"/>
    </location>
</feature>